<organism evidence="2 3">
    <name type="scientific">Mucuna pruriens</name>
    <name type="common">Velvet bean</name>
    <name type="synonym">Dolichos pruriens</name>
    <dbReference type="NCBI Taxonomy" id="157652"/>
    <lineage>
        <taxon>Eukaryota</taxon>
        <taxon>Viridiplantae</taxon>
        <taxon>Streptophyta</taxon>
        <taxon>Embryophyta</taxon>
        <taxon>Tracheophyta</taxon>
        <taxon>Spermatophyta</taxon>
        <taxon>Magnoliopsida</taxon>
        <taxon>eudicotyledons</taxon>
        <taxon>Gunneridae</taxon>
        <taxon>Pentapetalae</taxon>
        <taxon>rosids</taxon>
        <taxon>fabids</taxon>
        <taxon>Fabales</taxon>
        <taxon>Fabaceae</taxon>
        <taxon>Papilionoideae</taxon>
        <taxon>50 kb inversion clade</taxon>
        <taxon>NPAAA clade</taxon>
        <taxon>indigoferoid/millettioid clade</taxon>
        <taxon>Phaseoleae</taxon>
        <taxon>Mucuna</taxon>
    </lineage>
</organism>
<feature type="non-terminal residue" evidence="2">
    <location>
        <position position="1"/>
    </location>
</feature>
<keyword evidence="3" id="KW-1185">Reference proteome</keyword>
<evidence type="ECO:0000313" key="3">
    <source>
        <dbReference type="Proteomes" id="UP000257109"/>
    </source>
</evidence>
<dbReference type="EMBL" id="QJKJ01011913">
    <property type="protein sequence ID" value="RDX69930.1"/>
    <property type="molecule type" value="Genomic_DNA"/>
</dbReference>
<dbReference type="AlphaFoldDB" id="A0A371EV55"/>
<dbReference type="InterPro" id="IPR056924">
    <property type="entry name" value="SH3_Tf2-1"/>
</dbReference>
<evidence type="ECO:0000313" key="2">
    <source>
        <dbReference type="EMBL" id="RDX69930.1"/>
    </source>
</evidence>
<reference evidence="2" key="1">
    <citation type="submission" date="2018-05" db="EMBL/GenBank/DDBJ databases">
        <title>Draft genome of Mucuna pruriens seed.</title>
        <authorList>
            <person name="Nnadi N.E."/>
            <person name="Vos R."/>
            <person name="Hasami M.H."/>
            <person name="Devisetty U.K."/>
            <person name="Aguiy J.C."/>
        </authorList>
    </citation>
    <scope>NUCLEOTIDE SEQUENCE [LARGE SCALE GENOMIC DNA]</scope>
    <source>
        <strain evidence="2">JCA_2017</strain>
    </source>
</reference>
<proteinExistence type="predicted"/>
<feature type="domain" description="Tf2-1-like SH3-like" evidence="1">
    <location>
        <begin position="55"/>
        <end position="103"/>
    </location>
</feature>
<protein>
    <recommendedName>
        <fullName evidence="1">Tf2-1-like SH3-like domain-containing protein</fullName>
    </recommendedName>
</protein>
<gene>
    <name evidence="2" type="ORF">CR513_50895</name>
</gene>
<accession>A0A371EV55</accession>
<dbReference type="Proteomes" id="UP000257109">
    <property type="component" value="Unassembled WGS sequence"/>
</dbReference>
<dbReference type="Pfam" id="PF24626">
    <property type="entry name" value="SH3_Tf2-1"/>
    <property type="match status" value="1"/>
</dbReference>
<name>A0A371EV55_MUCPR</name>
<comment type="caution">
    <text evidence="2">The sequence shown here is derived from an EMBL/GenBank/DDBJ whole genome shotgun (WGS) entry which is preliminary data.</text>
</comment>
<evidence type="ECO:0000259" key="1">
    <source>
        <dbReference type="Pfam" id="PF24626"/>
    </source>
</evidence>
<sequence>MSNNPMLVSRQGAFDSWTRVITTNDGEDQDNLGKYENYPKSSEVEIARVQRKSGHVFLRITPTIEAGRAIKSIKLIPKLIGPYQILSQVDPITYQMALPLFLSK</sequence>